<dbReference type="Pfam" id="PF00107">
    <property type="entry name" value="ADH_zinc_N"/>
    <property type="match status" value="1"/>
</dbReference>
<dbReference type="CDD" id="cd08288">
    <property type="entry name" value="MDR_yhdh"/>
    <property type="match status" value="1"/>
</dbReference>
<dbReference type="PANTHER" id="PTHR43677">
    <property type="entry name" value="SHORT-CHAIN DEHYDROGENASE/REDUCTASE"/>
    <property type="match status" value="1"/>
</dbReference>
<sequence>MQFQAMVAHETDDGVVLVREEVGEDFLGPGTVTIKVHYSSANFKDGLAITPRGGVVRNYPIIPGIDLTGEVVASEDGDFTVGDLVIAHGYEIGVAHHGGFAEYARVPAEWVVKLEGLSPREAAALGTAGFTAAMSVQALLDRGLNPGDGPVLVTGATGGVGSVAVDILSGLGYEVTASTGKTDADELLSTLGAAAVIGRLPEDPDAKPRPLGKAQWAGAVDSVGGKSLAHILSTVHYGGSVAVSGLTGGTELPTTVMPFILRGVSLLGIDSVNFPIGQRRALWARLGEDLKPRHLSTLEHVAPITEAEAVLRAIRGGHHSGRTVLAVAGEF</sequence>
<dbReference type="Gene3D" id="3.90.180.10">
    <property type="entry name" value="Medium-chain alcohol dehydrogenases, catalytic domain"/>
    <property type="match status" value="1"/>
</dbReference>
<dbReference type="GO" id="GO:0043957">
    <property type="term" value="F:acryloyl-CoA reductase (NADPH) activity"/>
    <property type="evidence" value="ECO:0007669"/>
    <property type="project" value="TreeGrafter"/>
</dbReference>
<evidence type="ECO:0000313" key="2">
    <source>
        <dbReference type="EMBL" id="PPJ39219.1"/>
    </source>
</evidence>
<dbReference type="SMART" id="SM00829">
    <property type="entry name" value="PKS_ER"/>
    <property type="match status" value="1"/>
</dbReference>
<dbReference type="InterPro" id="IPR014188">
    <property type="entry name" value="Acrylyl-CoA_reductase_AcuI"/>
</dbReference>
<dbReference type="InterPro" id="IPR011032">
    <property type="entry name" value="GroES-like_sf"/>
</dbReference>
<dbReference type="SUPFAM" id="SSF51735">
    <property type="entry name" value="NAD(P)-binding Rossmann-fold domains"/>
    <property type="match status" value="1"/>
</dbReference>
<dbReference type="InterPro" id="IPR036291">
    <property type="entry name" value="NAD(P)-bd_dom_sf"/>
</dbReference>
<dbReference type="PANTHER" id="PTHR43677:SF1">
    <property type="entry name" value="ACRYLYL-COA REDUCTASE ACUI-RELATED"/>
    <property type="match status" value="1"/>
</dbReference>
<accession>A0A2S6AVJ8</accession>
<evidence type="ECO:0000259" key="1">
    <source>
        <dbReference type="SMART" id="SM00829"/>
    </source>
</evidence>
<reference evidence="2 3" key="1">
    <citation type="submission" date="2018-02" db="EMBL/GenBank/DDBJ databases">
        <title>8 Nocardia nova and 1 Nocardia cyriacigeorgica strain used for evolution to TMP-SMX.</title>
        <authorList>
            <person name="Mehta H."/>
            <person name="Weng J."/>
            <person name="Shamoo Y."/>
        </authorList>
    </citation>
    <scope>NUCLEOTIDE SEQUENCE [LARGE SCALE GENOMIC DNA]</scope>
    <source>
        <strain evidence="2 3">MDA3139</strain>
    </source>
</reference>
<proteinExistence type="predicted"/>
<feature type="domain" description="Enoyl reductase (ER)" evidence="1">
    <location>
        <begin position="10"/>
        <end position="325"/>
    </location>
</feature>
<dbReference type="EMBL" id="PSZC01000003">
    <property type="protein sequence ID" value="PPJ39219.1"/>
    <property type="molecule type" value="Genomic_DNA"/>
</dbReference>
<comment type="caution">
    <text evidence="2">The sequence shown here is derived from an EMBL/GenBank/DDBJ whole genome shotgun (WGS) entry which is preliminary data.</text>
</comment>
<dbReference type="OrthoDB" id="9782155at2"/>
<dbReference type="SUPFAM" id="SSF50129">
    <property type="entry name" value="GroES-like"/>
    <property type="match status" value="1"/>
</dbReference>
<dbReference type="InterPro" id="IPR020843">
    <property type="entry name" value="ER"/>
</dbReference>
<dbReference type="Pfam" id="PF08240">
    <property type="entry name" value="ADH_N"/>
    <property type="match status" value="1"/>
</dbReference>
<name>A0A2S6AVJ8_9NOCA</name>
<gene>
    <name evidence="2" type="ORF">C5E45_05960</name>
</gene>
<dbReference type="Proteomes" id="UP000239874">
    <property type="component" value="Unassembled WGS sequence"/>
</dbReference>
<evidence type="ECO:0000313" key="3">
    <source>
        <dbReference type="Proteomes" id="UP000239874"/>
    </source>
</evidence>
<dbReference type="AlphaFoldDB" id="A0A2S6AVJ8"/>
<organism evidence="2 3">
    <name type="scientific">Nocardia nova</name>
    <dbReference type="NCBI Taxonomy" id="37330"/>
    <lineage>
        <taxon>Bacteria</taxon>
        <taxon>Bacillati</taxon>
        <taxon>Actinomycetota</taxon>
        <taxon>Actinomycetes</taxon>
        <taxon>Mycobacteriales</taxon>
        <taxon>Nocardiaceae</taxon>
        <taxon>Nocardia</taxon>
    </lineage>
</organism>
<dbReference type="InterPro" id="IPR013154">
    <property type="entry name" value="ADH-like_N"/>
</dbReference>
<dbReference type="RefSeq" id="WP_104374839.1">
    <property type="nucleotide sequence ID" value="NZ_PSZC01000003.1"/>
</dbReference>
<dbReference type="Gene3D" id="3.40.50.720">
    <property type="entry name" value="NAD(P)-binding Rossmann-like Domain"/>
    <property type="match status" value="1"/>
</dbReference>
<protein>
    <submittedName>
        <fullName evidence="2">Oxidoreductase</fullName>
    </submittedName>
</protein>
<dbReference type="InterPro" id="IPR013149">
    <property type="entry name" value="ADH-like_C"/>
</dbReference>
<dbReference type="NCBIfam" id="TIGR02823">
    <property type="entry name" value="oxido_YhdH"/>
    <property type="match status" value="1"/>
</dbReference>
<dbReference type="InterPro" id="IPR051397">
    <property type="entry name" value="Zn-ADH-like_protein"/>
</dbReference>